<evidence type="ECO:0000313" key="2">
    <source>
        <dbReference type="Proteomes" id="UP000773850"/>
    </source>
</evidence>
<name>A0ABQ7HFJ2_GEOSE</name>
<keyword evidence="2" id="KW-1185">Reference proteome</keyword>
<organism evidence="1 2">
    <name type="scientific">Geobacillus stearothermophilus</name>
    <name type="common">Bacillus stearothermophilus</name>
    <dbReference type="NCBI Taxonomy" id="1422"/>
    <lineage>
        <taxon>Bacteria</taxon>
        <taxon>Bacillati</taxon>
        <taxon>Bacillota</taxon>
        <taxon>Bacilli</taxon>
        <taxon>Bacillales</taxon>
        <taxon>Anoxybacillaceae</taxon>
        <taxon>Geobacillus</taxon>
    </lineage>
</organism>
<accession>A0ABQ7HFJ2</accession>
<evidence type="ECO:0000313" key="1">
    <source>
        <dbReference type="EMBL" id="KAF6510984.1"/>
    </source>
</evidence>
<sequence length="45" mass="5078">MSLSLCIRPGKGVRFSPYGHVNPGSDIVFKKIELPFFNNREKQGI</sequence>
<reference evidence="1 2" key="1">
    <citation type="submission" date="2016-03" db="EMBL/GenBank/DDBJ databases">
        <title>Spore heat resistance.</title>
        <authorList>
            <person name="Boekhorst J."/>
            <person name="Berendsen E.M."/>
            <person name="Wells-Bennik M.H."/>
            <person name="Kuipers O.P."/>
        </authorList>
    </citation>
    <scope>NUCLEOTIDE SEQUENCE [LARGE SCALE GENOMIC DNA]</scope>
    <source>
        <strain evidence="1 2">GS8</strain>
    </source>
</reference>
<dbReference type="Proteomes" id="UP000773850">
    <property type="component" value="Unassembled WGS sequence"/>
</dbReference>
<dbReference type="EMBL" id="LUCS01000027">
    <property type="protein sequence ID" value="KAF6510984.1"/>
    <property type="molecule type" value="Genomic_DNA"/>
</dbReference>
<proteinExistence type="predicted"/>
<protein>
    <submittedName>
        <fullName evidence="1">Uncharacterized protein</fullName>
    </submittedName>
</protein>
<comment type="caution">
    <text evidence="1">The sequence shown here is derived from an EMBL/GenBank/DDBJ whole genome shotgun (WGS) entry which is preliminary data.</text>
</comment>
<gene>
    <name evidence="1" type="ORF">GS8_1655</name>
</gene>